<dbReference type="PROSITE" id="PS01124">
    <property type="entry name" value="HTH_ARAC_FAMILY_2"/>
    <property type="match status" value="1"/>
</dbReference>
<dbReference type="SMART" id="SM00342">
    <property type="entry name" value="HTH_ARAC"/>
    <property type="match status" value="1"/>
</dbReference>
<dbReference type="Proteomes" id="UP000609879">
    <property type="component" value="Unassembled WGS sequence"/>
</dbReference>
<accession>A0ABQ3Y5V3</accession>
<reference evidence="5 6" key="1">
    <citation type="submission" date="2021-01" db="EMBL/GenBank/DDBJ databases">
        <title>Whole genome shotgun sequence of Actinoplanes deccanensis NBRC 13994.</title>
        <authorList>
            <person name="Komaki H."/>
            <person name="Tamura T."/>
        </authorList>
    </citation>
    <scope>NUCLEOTIDE SEQUENCE [LARGE SCALE GENOMIC DNA]</scope>
    <source>
        <strain evidence="5 6">NBRC 13994</strain>
    </source>
</reference>
<dbReference type="PANTHER" id="PTHR46796:SF12">
    <property type="entry name" value="HTH-TYPE DNA-BINDING TRANSCRIPTIONAL ACTIVATOR EUTR"/>
    <property type="match status" value="1"/>
</dbReference>
<dbReference type="Pfam" id="PF12833">
    <property type="entry name" value="HTH_18"/>
    <property type="match status" value="1"/>
</dbReference>
<comment type="caution">
    <text evidence="5">The sequence shown here is derived from an EMBL/GenBank/DDBJ whole genome shotgun (WGS) entry which is preliminary data.</text>
</comment>
<dbReference type="RefSeq" id="WP_203765642.1">
    <property type="nucleotide sequence ID" value="NZ_BAAABO010000019.1"/>
</dbReference>
<dbReference type="InterPro" id="IPR009057">
    <property type="entry name" value="Homeodomain-like_sf"/>
</dbReference>
<evidence type="ECO:0000256" key="1">
    <source>
        <dbReference type="ARBA" id="ARBA00023015"/>
    </source>
</evidence>
<keyword evidence="1" id="KW-0805">Transcription regulation</keyword>
<sequence length="87" mass="9478">MADIAAAAGTTGRAVQTAFRRHRDTTPMAYLRQVRLDGAHRDLRAADPTTGATVTAIAARWGFRGTARFTSLYRQRYGTSPQHTLGS</sequence>
<organism evidence="5 6">
    <name type="scientific">Paractinoplanes deccanensis</name>
    <dbReference type="NCBI Taxonomy" id="113561"/>
    <lineage>
        <taxon>Bacteria</taxon>
        <taxon>Bacillati</taxon>
        <taxon>Actinomycetota</taxon>
        <taxon>Actinomycetes</taxon>
        <taxon>Micromonosporales</taxon>
        <taxon>Micromonosporaceae</taxon>
        <taxon>Paractinoplanes</taxon>
    </lineage>
</organism>
<evidence type="ECO:0000313" key="6">
    <source>
        <dbReference type="Proteomes" id="UP000609879"/>
    </source>
</evidence>
<gene>
    <name evidence="5" type="ORF">Ade02nite_40130</name>
</gene>
<dbReference type="InterPro" id="IPR050204">
    <property type="entry name" value="AraC_XylS_family_regulators"/>
</dbReference>
<dbReference type="Gene3D" id="1.10.10.60">
    <property type="entry name" value="Homeodomain-like"/>
    <property type="match status" value="1"/>
</dbReference>
<dbReference type="SUPFAM" id="SSF46689">
    <property type="entry name" value="Homeodomain-like"/>
    <property type="match status" value="1"/>
</dbReference>
<feature type="domain" description="HTH araC/xylS-type" evidence="4">
    <location>
        <begin position="1"/>
        <end position="87"/>
    </location>
</feature>
<keyword evidence="2" id="KW-0238">DNA-binding</keyword>
<protein>
    <recommendedName>
        <fullName evidence="4">HTH araC/xylS-type domain-containing protein</fullName>
    </recommendedName>
</protein>
<dbReference type="PANTHER" id="PTHR46796">
    <property type="entry name" value="HTH-TYPE TRANSCRIPTIONAL ACTIVATOR RHAS-RELATED"/>
    <property type="match status" value="1"/>
</dbReference>
<evidence type="ECO:0000259" key="4">
    <source>
        <dbReference type="PROSITE" id="PS01124"/>
    </source>
</evidence>
<keyword evidence="3" id="KW-0804">Transcription</keyword>
<keyword evidence="6" id="KW-1185">Reference proteome</keyword>
<evidence type="ECO:0000256" key="3">
    <source>
        <dbReference type="ARBA" id="ARBA00023163"/>
    </source>
</evidence>
<name>A0ABQ3Y5V3_9ACTN</name>
<dbReference type="EMBL" id="BOMI01000077">
    <property type="protein sequence ID" value="GID75372.1"/>
    <property type="molecule type" value="Genomic_DNA"/>
</dbReference>
<dbReference type="InterPro" id="IPR018060">
    <property type="entry name" value="HTH_AraC"/>
</dbReference>
<evidence type="ECO:0000313" key="5">
    <source>
        <dbReference type="EMBL" id="GID75372.1"/>
    </source>
</evidence>
<evidence type="ECO:0000256" key="2">
    <source>
        <dbReference type="ARBA" id="ARBA00023125"/>
    </source>
</evidence>
<proteinExistence type="predicted"/>